<dbReference type="InterPro" id="IPR036837">
    <property type="entry name" value="Cation_efflux_CTD_sf"/>
</dbReference>
<evidence type="ECO:0000256" key="1">
    <source>
        <dbReference type="ARBA" id="ARBA00004141"/>
    </source>
</evidence>
<evidence type="ECO:0000256" key="3">
    <source>
        <dbReference type="ARBA" id="ARBA00022448"/>
    </source>
</evidence>
<dbReference type="InterPro" id="IPR058533">
    <property type="entry name" value="Cation_efflux_TM"/>
</dbReference>
<feature type="domain" description="Cation efflux protein cytoplasmic" evidence="11">
    <location>
        <begin position="224"/>
        <end position="302"/>
    </location>
</feature>
<keyword evidence="6" id="KW-0862">Zinc</keyword>
<keyword evidence="4" id="KW-0408">Iron</keyword>
<dbReference type="GO" id="GO:0016020">
    <property type="term" value="C:membrane"/>
    <property type="evidence" value="ECO:0007669"/>
    <property type="project" value="UniProtKB-SubCell"/>
</dbReference>
<dbReference type="InterPro" id="IPR002524">
    <property type="entry name" value="Cation_efflux"/>
</dbReference>
<evidence type="ECO:0000259" key="10">
    <source>
        <dbReference type="Pfam" id="PF01545"/>
    </source>
</evidence>
<dbReference type="InterPro" id="IPR050291">
    <property type="entry name" value="CDF_Transporter"/>
</dbReference>
<dbReference type="AlphaFoldDB" id="A0A7R6PN66"/>
<sequence length="398" mass="44036">MPCPKIGPIFTMQQSPDKQYQAQRITLIGAAIDAVLGVLKIIFGILAHSSALVADGIHSLSDLLTDFLVVAIIKYSHQEPDEEHPWGHARFETIGTVILGCILVAVAGAMAFESISTLIKSEVIPLPEWPALVIAAISVGAKEVIFRYTLAVGKRIKSDLIIANAWHSRTDAFSSIIVFVGVAGAMSGLIWLDALAAVIVAFIVAKIGWELTWKSIQELVDTALPEAKITAYTDVIMKVEGILSVHSFKSRTMGSQSLLEMHLQVAPHLSASEGHFIGDKAVIMLMSEFEDIGHIIFHIDTYDDEAEFNGSHILPVRTEISHLLWEHLDEIGQPDLGISRLVLFYRNDSVEIELMLLDNPVNKSIDLDDLESRLNQLFQQHEWFRSIHLWQGTQPAKL</sequence>
<dbReference type="Gene3D" id="3.30.70.1350">
    <property type="entry name" value="Cation efflux protein, cytoplasmic domain"/>
    <property type="match status" value="1"/>
</dbReference>
<protein>
    <submittedName>
        <fullName evidence="12">Cation diffusion facilitator</fullName>
    </submittedName>
</protein>
<keyword evidence="5 9" id="KW-0812">Transmembrane</keyword>
<evidence type="ECO:0000256" key="8">
    <source>
        <dbReference type="ARBA" id="ARBA00023136"/>
    </source>
</evidence>
<evidence type="ECO:0000256" key="6">
    <source>
        <dbReference type="ARBA" id="ARBA00022906"/>
    </source>
</evidence>
<evidence type="ECO:0000259" key="11">
    <source>
        <dbReference type="Pfam" id="PF16916"/>
    </source>
</evidence>
<dbReference type="SUPFAM" id="SSF161111">
    <property type="entry name" value="Cation efflux protein transmembrane domain-like"/>
    <property type="match status" value="1"/>
</dbReference>
<evidence type="ECO:0000313" key="13">
    <source>
        <dbReference type="Proteomes" id="UP000595663"/>
    </source>
</evidence>
<evidence type="ECO:0000313" key="12">
    <source>
        <dbReference type="EMBL" id="BBB26458.1"/>
    </source>
</evidence>
<keyword evidence="8 9" id="KW-0472">Membrane</keyword>
<feature type="transmembrane region" description="Helical" evidence="9">
    <location>
        <begin position="94"/>
        <end position="112"/>
    </location>
</feature>
<feature type="transmembrane region" description="Helical" evidence="9">
    <location>
        <begin position="132"/>
        <end position="151"/>
    </location>
</feature>
<keyword evidence="3" id="KW-0813">Transport</keyword>
<feature type="domain" description="Cation efflux protein transmembrane" evidence="10">
    <location>
        <begin position="27"/>
        <end position="220"/>
    </location>
</feature>
<dbReference type="GO" id="GO:0006829">
    <property type="term" value="P:zinc ion transport"/>
    <property type="evidence" value="ECO:0007669"/>
    <property type="project" value="UniProtKB-KW"/>
</dbReference>
<dbReference type="Proteomes" id="UP000595663">
    <property type="component" value="Chromosome"/>
</dbReference>
<keyword evidence="13" id="KW-1185">Reference proteome</keyword>
<dbReference type="Pfam" id="PF01545">
    <property type="entry name" value="Cation_efflux"/>
    <property type="match status" value="1"/>
</dbReference>
<proteinExistence type="inferred from homology"/>
<dbReference type="Gene3D" id="1.20.1510.10">
    <property type="entry name" value="Cation efflux protein transmembrane domain"/>
    <property type="match status" value="1"/>
</dbReference>
<keyword evidence="7 9" id="KW-1133">Transmembrane helix</keyword>
<dbReference type="Pfam" id="PF16916">
    <property type="entry name" value="ZT_dimer"/>
    <property type="match status" value="1"/>
</dbReference>
<dbReference type="SUPFAM" id="SSF160240">
    <property type="entry name" value="Cation efflux protein cytoplasmic domain-like"/>
    <property type="match status" value="1"/>
</dbReference>
<evidence type="ECO:0000256" key="5">
    <source>
        <dbReference type="ARBA" id="ARBA00022692"/>
    </source>
</evidence>
<feature type="transmembrane region" description="Helical" evidence="9">
    <location>
        <begin position="25"/>
        <end position="46"/>
    </location>
</feature>
<comment type="similarity">
    <text evidence="2">Belongs to the cation diffusion facilitator (CDF) transporter (TC 2.A.4) family. FieF subfamily.</text>
</comment>
<gene>
    <name evidence="12" type="ORF">AMJAP_1867</name>
</gene>
<dbReference type="KEGG" id="ajp:AMJAP_1867"/>
<evidence type="ECO:0000256" key="4">
    <source>
        <dbReference type="ARBA" id="ARBA00022496"/>
    </source>
</evidence>
<dbReference type="InterPro" id="IPR027469">
    <property type="entry name" value="Cation_efflux_TMD_sf"/>
</dbReference>
<dbReference type="PANTHER" id="PTHR43840:SF15">
    <property type="entry name" value="MITOCHONDRIAL METAL TRANSPORTER 1-RELATED"/>
    <property type="match status" value="1"/>
</dbReference>
<keyword evidence="6" id="KW-0406">Ion transport</keyword>
<dbReference type="InterPro" id="IPR027470">
    <property type="entry name" value="Cation_efflux_CTD"/>
</dbReference>
<reference evidence="12 13" key="1">
    <citation type="journal article" date="2008" name="Int. J. Syst. Evol. Microbiol.">
        <title>Amphritea japonica sp. nov. and Amphritea balenae sp. nov., isolated from the sediment adjacent to sperm whale carcasses off Kagoshima, Japan.</title>
        <authorList>
            <person name="Miyazaki M."/>
            <person name="Nogi Y."/>
            <person name="Fujiwara Y."/>
            <person name="Kawato M."/>
            <person name="Nagahama T."/>
            <person name="Kubokawa K."/>
            <person name="Horikoshi K."/>
        </authorList>
    </citation>
    <scope>NUCLEOTIDE SEQUENCE [LARGE SCALE GENOMIC DNA]</scope>
    <source>
        <strain evidence="12 13">ATCC BAA-1530</strain>
    </source>
</reference>
<evidence type="ECO:0000256" key="2">
    <source>
        <dbReference type="ARBA" id="ARBA00010212"/>
    </source>
</evidence>
<keyword evidence="4" id="KW-0410">Iron transport</keyword>
<dbReference type="EMBL" id="AP014545">
    <property type="protein sequence ID" value="BBB26458.1"/>
    <property type="molecule type" value="Genomic_DNA"/>
</dbReference>
<dbReference type="FunFam" id="1.20.1510.10:FF:000006">
    <property type="entry name" value="Divalent cation efflux transporter"/>
    <property type="match status" value="1"/>
</dbReference>
<accession>A0A7R6PN66</accession>
<evidence type="ECO:0000256" key="7">
    <source>
        <dbReference type="ARBA" id="ARBA00022989"/>
    </source>
</evidence>
<dbReference type="GO" id="GO:0006826">
    <property type="term" value="P:iron ion transport"/>
    <property type="evidence" value="ECO:0007669"/>
    <property type="project" value="UniProtKB-KW"/>
</dbReference>
<feature type="transmembrane region" description="Helical" evidence="9">
    <location>
        <begin position="172"/>
        <end position="205"/>
    </location>
</feature>
<name>A0A7R6PN66_9GAMM</name>
<organism evidence="12 13">
    <name type="scientific">Amphritea japonica ATCC BAA-1530</name>
    <dbReference type="NCBI Taxonomy" id="1278309"/>
    <lineage>
        <taxon>Bacteria</taxon>
        <taxon>Pseudomonadati</taxon>
        <taxon>Pseudomonadota</taxon>
        <taxon>Gammaproteobacteria</taxon>
        <taxon>Oceanospirillales</taxon>
        <taxon>Oceanospirillaceae</taxon>
        <taxon>Amphritea</taxon>
    </lineage>
</organism>
<dbReference type="GO" id="GO:0008324">
    <property type="term" value="F:monoatomic cation transmembrane transporter activity"/>
    <property type="evidence" value="ECO:0007669"/>
    <property type="project" value="InterPro"/>
</dbReference>
<dbReference type="PANTHER" id="PTHR43840">
    <property type="entry name" value="MITOCHONDRIAL METAL TRANSPORTER 1-RELATED"/>
    <property type="match status" value="1"/>
</dbReference>
<comment type="subcellular location">
    <subcellularLocation>
        <location evidence="1">Membrane</location>
        <topology evidence="1">Multi-pass membrane protein</topology>
    </subcellularLocation>
</comment>
<keyword evidence="6" id="KW-0864">Zinc transport</keyword>
<evidence type="ECO:0000256" key="9">
    <source>
        <dbReference type="SAM" id="Phobius"/>
    </source>
</evidence>
<dbReference type="NCBIfam" id="TIGR01297">
    <property type="entry name" value="CDF"/>
    <property type="match status" value="1"/>
</dbReference>